<evidence type="ECO:0000313" key="7">
    <source>
        <dbReference type="EMBL" id="GAA2240193.1"/>
    </source>
</evidence>
<evidence type="ECO:0000256" key="1">
    <source>
        <dbReference type="ARBA" id="ARBA00022448"/>
    </source>
</evidence>
<dbReference type="InterPro" id="IPR003593">
    <property type="entry name" value="AAA+_ATPase"/>
</dbReference>
<dbReference type="PANTHER" id="PTHR43790">
    <property type="entry name" value="CARBOHYDRATE TRANSPORT ATP-BINDING PROTEIN MG119-RELATED"/>
    <property type="match status" value="1"/>
</dbReference>
<evidence type="ECO:0000256" key="2">
    <source>
        <dbReference type="ARBA" id="ARBA00022737"/>
    </source>
</evidence>
<feature type="domain" description="ABC transporter" evidence="6">
    <location>
        <begin position="225"/>
        <end position="469"/>
    </location>
</feature>
<dbReference type="Proteomes" id="UP001500929">
    <property type="component" value="Unassembled WGS sequence"/>
</dbReference>
<dbReference type="SUPFAM" id="SSF52540">
    <property type="entry name" value="P-loop containing nucleoside triphosphate hydrolases"/>
    <property type="match status" value="2"/>
</dbReference>
<evidence type="ECO:0000256" key="3">
    <source>
        <dbReference type="ARBA" id="ARBA00022741"/>
    </source>
</evidence>
<dbReference type="SMART" id="SM00382">
    <property type="entry name" value="AAA"/>
    <property type="match status" value="1"/>
</dbReference>
<organism evidence="7 8">
    <name type="scientific">Herbiconiux moechotypicola</name>
    <dbReference type="NCBI Taxonomy" id="637393"/>
    <lineage>
        <taxon>Bacteria</taxon>
        <taxon>Bacillati</taxon>
        <taxon>Actinomycetota</taxon>
        <taxon>Actinomycetes</taxon>
        <taxon>Micrococcales</taxon>
        <taxon>Microbacteriaceae</taxon>
        <taxon>Herbiconiux</taxon>
    </lineage>
</organism>
<evidence type="ECO:0000259" key="6">
    <source>
        <dbReference type="PROSITE" id="PS50893"/>
    </source>
</evidence>
<dbReference type="EMBL" id="BAAAQY010000008">
    <property type="protein sequence ID" value="GAA2240193.1"/>
    <property type="molecule type" value="Genomic_DNA"/>
</dbReference>
<evidence type="ECO:0000256" key="5">
    <source>
        <dbReference type="SAM" id="MobiDB-lite"/>
    </source>
</evidence>
<dbReference type="InterPro" id="IPR027417">
    <property type="entry name" value="P-loop_NTPase"/>
</dbReference>
<dbReference type="InterPro" id="IPR003439">
    <property type="entry name" value="ABC_transporter-like_ATP-bd"/>
</dbReference>
<comment type="caution">
    <text evidence="7">The sequence shown here is derived from an EMBL/GenBank/DDBJ whole genome shotgun (WGS) entry which is preliminary data.</text>
</comment>
<feature type="domain" description="ABC transporter" evidence="6">
    <location>
        <begin position="1"/>
        <end position="227"/>
    </location>
</feature>
<dbReference type="GO" id="GO:0005524">
    <property type="term" value="F:ATP binding"/>
    <property type="evidence" value="ECO:0007669"/>
    <property type="project" value="UniProtKB-KW"/>
</dbReference>
<dbReference type="RefSeq" id="WP_259480107.1">
    <property type="nucleotide sequence ID" value="NZ_BAAAQY010000008.1"/>
</dbReference>
<evidence type="ECO:0000256" key="4">
    <source>
        <dbReference type="ARBA" id="ARBA00022840"/>
    </source>
</evidence>
<keyword evidence="3" id="KW-0547">Nucleotide-binding</keyword>
<feature type="region of interest" description="Disordered" evidence="5">
    <location>
        <begin position="470"/>
        <end position="491"/>
    </location>
</feature>
<protein>
    <submittedName>
        <fullName evidence="7">Sugar ABC transporter ATP-binding protein</fullName>
    </submittedName>
</protein>
<name>A0ABN3DS19_9MICO</name>
<dbReference type="InterPro" id="IPR050107">
    <property type="entry name" value="ABC_carbohydrate_import_ATPase"/>
</dbReference>
<sequence length="491" mass="51133">MSFGPTRALTDIDAVVHPGEIVGLLGHNGAGKSTLLNLVSGIAHATDGSLRFGGEEIGRALTPAAALAAGITVIHQDPALIPGLTVLDNLVLGLPRSGSRRELRARAEAAVTRVGLDAPLDLAVAALAIGERQMLELARGLMSSHTRLLLLDEPTAALGHAETQALHELVQELAAEGAAVVYVSHRLPDVVEICTRVMVLRGGGLVLDRPLEGLTAEAIAHALAPDDDELEFETPEPGAEVLDAGAFSVRGGEVVGLYGMAAGEQFTLLDSITAGGRLGPTIRLDGADLRLDGPADAIAHGVYAVPADRERDGLVAGMAAQDNVLIPWLPRFGTRGWWTTASTGGDSYAAARREFAVHGPPGSSPLSAFSGGNRQKHLLARWLSVESPSVLLLQQPTQGVDISAKRDITRVVRQMAACGCAVVVASAEGDEIAQLCDRALVLHDGQSIPVARSPRFGAELLSTLLALADRHTPGSGRPTPAPHTESEAIRP</sequence>
<dbReference type="Gene3D" id="3.40.50.300">
    <property type="entry name" value="P-loop containing nucleotide triphosphate hydrolases"/>
    <property type="match status" value="2"/>
</dbReference>
<dbReference type="PROSITE" id="PS50893">
    <property type="entry name" value="ABC_TRANSPORTER_2"/>
    <property type="match status" value="2"/>
</dbReference>
<reference evidence="7 8" key="1">
    <citation type="journal article" date="2019" name="Int. J. Syst. Evol. Microbiol.">
        <title>The Global Catalogue of Microorganisms (GCM) 10K type strain sequencing project: providing services to taxonomists for standard genome sequencing and annotation.</title>
        <authorList>
            <consortium name="The Broad Institute Genomics Platform"/>
            <consortium name="The Broad Institute Genome Sequencing Center for Infectious Disease"/>
            <person name="Wu L."/>
            <person name="Ma J."/>
        </authorList>
    </citation>
    <scope>NUCLEOTIDE SEQUENCE [LARGE SCALE GENOMIC DNA]</scope>
    <source>
        <strain evidence="7 8">JCM 16117</strain>
    </source>
</reference>
<evidence type="ECO:0000313" key="8">
    <source>
        <dbReference type="Proteomes" id="UP001500929"/>
    </source>
</evidence>
<keyword evidence="4 7" id="KW-0067">ATP-binding</keyword>
<dbReference type="PANTHER" id="PTHR43790:SF9">
    <property type="entry name" value="GALACTOFURANOSE TRANSPORTER ATP-BINDING PROTEIN YTFR"/>
    <property type="match status" value="1"/>
</dbReference>
<keyword evidence="1" id="KW-0813">Transport</keyword>
<dbReference type="Pfam" id="PF00005">
    <property type="entry name" value="ABC_tran"/>
    <property type="match status" value="1"/>
</dbReference>
<keyword evidence="8" id="KW-1185">Reference proteome</keyword>
<proteinExistence type="predicted"/>
<accession>A0ABN3DS19</accession>
<gene>
    <name evidence="7" type="ORF">GCM10009851_27000</name>
</gene>
<keyword evidence="2" id="KW-0677">Repeat</keyword>